<dbReference type="Gene3D" id="3.50.50.60">
    <property type="entry name" value="FAD/NAD(P)-binding domain"/>
    <property type="match status" value="1"/>
</dbReference>
<evidence type="ECO:0000313" key="4">
    <source>
        <dbReference type="Proteomes" id="UP000000235"/>
    </source>
</evidence>
<sequence>MRSAAADRGAVHRPPCRADAGPDDLETDVEEIQNSVYWHDTEPVEVGEPLDGDASCDICIVGGGYTGLWAAHFLAEAEPSARIRVLESHTVGSGASTANGGFVGLTAGKVLRRLLWYYGREKAAGVYRTGARSIIDIGRFCRRYDIDADFAMNGMLQVVTDRKQLARLELQVKRSERTGLRGSFKLMGRDEAQERIGSPQVLGALRTTGALVNPHRLVQGLARVVRGQGVDIHEHTPAVDVRRVGNGYRVSTPTGTVTANEVVLATNAWQHSFGQTHTKVMPVWNYLMVTEPLTDAQLDRVNWPGREGVSNSLSFAHAARLTSDNRVVWSGGRWYYFDGRDTGRGHIRNAAAFRDLRESFARFFPAWDDVRFSHAFGGPIGWSRTFIPQFGRLADGVVYGHGYTGNGLAPSHTGGKILRDLVLRRETEYTELAFVTVNQPTFAKGAIGDTGAHLFVWRQETGDRLPLMLPHQAALAPRAFFAGRAARKARAADTGR</sequence>
<dbReference type="STRING" id="369723.Strop_2810"/>
<dbReference type="PATRIC" id="fig|369723.5.peg.2895"/>
<dbReference type="PANTHER" id="PTHR13847">
    <property type="entry name" value="SARCOSINE DEHYDROGENASE-RELATED"/>
    <property type="match status" value="1"/>
</dbReference>
<dbReference type="HOGENOM" id="CLU_007884_3_2_11"/>
<dbReference type="GO" id="GO:0005737">
    <property type="term" value="C:cytoplasm"/>
    <property type="evidence" value="ECO:0007669"/>
    <property type="project" value="TreeGrafter"/>
</dbReference>
<accession>A4X8Q1</accession>
<keyword evidence="4" id="KW-1185">Reference proteome</keyword>
<dbReference type="InterPro" id="IPR036188">
    <property type="entry name" value="FAD/NAD-bd_sf"/>
</dbReference>
<dbReference type="Gene3D" id="3.30.9.10">
    <property type="entry name" value="D-Amino Acid Oxidase, subunit A, domain 2"/>
    <property type="match status" value="1"/>
</dbReference>
<dbReference type="KEGG" id="stp:Strop_2810"/>
<evidence type="ECO:0000259" key="2">
    <source>
        <dbReference type="Pfam" id="PF01266"/>
    </source>
</evidence>
<reference evidence="4" key="1">
    <citation type="journal article" date="2007" name="Proc. Natl. Acad. Sci. U.S.A.">
        <title>Genome sequencing reveals complex secondary metabolome in the marine actinomycete Salinispora tropica.</title>
        <authorList>
            <person name="Udwary D.W."/>
            <person name="Zeigler L."/>
            <person name="Asolkar R.N."/>
            <person name="Singan V."/>
            <person name="Lapidus A."/>
            <person name="Fenical W."/>
            <person name="Jensen P.R."/>
            <person name="Moore B.S."/>
        </authorList>
    </citation>
    <scope>NUCLEOTIDE SEQUENCE [LARGE SCALE GENOMIC DNA]</scope>
    <source>
        <strain evidence="4">ATCC BAA-916 / DSM 44818 / CNB-440</strain>
    </source>
</reference>
<feature type="domain" description="FAD dependent oxidoreductase" evidence="2">
    <location>
        <begin position="57"/>
        <end position="421"/>
    </location>
</feature>
<dbReference type="Pfam" id="PF01266">
    <property type="entry name" value="DAO"/>
    <property type="match status" value="1"/>
</dbReference>
<evidence type="ECO:0000256" key="1">
    <source>
        <dbReference type="SAM" id="MobiDB-lite"/>
    </source>
</evidence>
<name>A4X8Q1_SALTO</name>
<dbReference type="Proteomes" id="UP000000235">
    <property type="component" value="Chromosome"/>
</dbReference>
<dbReference type="EMBL" id="CP000667">
    <property type="protein sequence ID" value="ABP55251.1"/>
    <property type="molecule type" value="Genomic_DNA"/>
</dbReference>
<dbReference type="RefSeq" id="WP_012014032.1">
    <property type="nucleotide sequence ID" value="NC_009380.1"/>
</dbReference>
<protein>
    <submittedName>
        <fullName evidence="3">FAD dependent oxidoreductase</fullName>
    </submittedName>
</protein>
<gene>
    <name evidence="3" type="ordered locus">Strop_2810</name>
</gene>
<dbReference type="eggNOG" id="COG0665">
    <property type="taxonomic scope" value="Bacteria"/>
</dbReference>
<dbReference type="InterPro" id="IPR006076">
    <property type="entry name" value="FAD-dep_OxRdtase"/>
</dbReference>
<dbReference type="PANTHER" id="PTHR13847:SF281">
    <property type="entry name" value="FAD DEPENDENT OXIDOREDUCTASE DOMAIN-CONTAINING PROTEIN"/>
    <property type="match status" value="1"/>
</dbReference>
<dbReference type="SUPFAM" id="SSF51905">
    <property type="entry name" value="FAD/NAD(P)-binding domain"/>
    <property type="match status" value="1"/>
</dbReference>
<feature type="region of interest" description="Disordered" evidence="1">
    <location>
        <begin position="1"/>
        <end position="23"/>
    </location>
</feature>
<organism evidence="3 4">
    <name type="scientific">Salinispora tropica (strain ATCC BAA-916 / DSM 44818 / JCM 13857 / NBRC 105044 / CNB-440)</name>
    <dbReference type="NCBI Taxonomy" id="369723"/>
    <lineage>
        <taxon>Bacteria</taxon>
        <taxon>Bacillati</taxon>
        <taxon>Actinomycetota</taxon>
        <taxon>Actinomycetes</taxon>
        <taxon>Micromonosporales</taxon>
        <taxon>Micromonosporaceae</taxon>
        <taxon>Salinispora</taxon>
    </lineage>
</organism>
<proteinExistence type="predicted"/>
<dbReference type="AlphaFoldDB" id="A4X8Q1"/>
<evidence type="ECO:0000313" key="3">
    <source>
        <dbReference type="EMBL" id="ABP55251.1"/>
    </source>
</evidence>